<dbReference type="FunFam" id="1.20.200.10:FF:000003">
    <property type="entry name" value="Histidine ammonia-lyase"/>
    <property type="match status" value="1"/>
</dbReference>
<comment type="similarity">
    <text evidence="2">Belongs to the PAL/histidase family.</text>
</comment>
<dbReference type="AlphaFoldDB" id="H2YBK8"/>
<evidence type="ECO:0000313" key="6">
    <source>
        <dbReference type="Ensembl" id="ENSCSAVP00000002706.1"/>
    </source>
</evidence>
<reference evidence="6" key="2">
    <citation type="submission" date="2025-08" db="UniProtKB">
        <authorList>
            <consortium name="Ensembl"/>
        </authorList>
    </citation>
    <scope>IDENTIFICATION</scope>
</reference>
<dbReference type="Gene3D" id="1.20.200.10">
    <property type="entry name" value="Fumarase/aspartase (Central domain)"/>
    <property type="match status" value="1"/>
</dbReference>
<dbReference type="FunCoup" id="H2YBK8">
    <property type="interactions" value="1"/>
</dbReference>
<evidence type="ECO:0000256" key="1">
    <source>
        <dbReference type="ARBA" id="ARBA00005113"/>
    </source>
</evidence>
<organism evidence="6 7">
    <name type="scientific">Ciona savignyi</name>
    <name type="common">Pacific transparent sea squirt</name>
    <dbReference type="NCBI Taxonomy" id="51511"/>
    <lineage>
        <taxon>Eukaryota</taxon>
        <taxon>Metazoa</taxon>
        <taxon>Chordata</taxon>
        <taxon>Tunicata</taxon>
        <taxon>Ascidiacea</taxon>
        <taxon>Phlebobranchia</taxon>
        <taxon>Cionidae</taxon>
        <taxon>Ciona</taxon>
    </lineage>
</organism>
<dbReference type="SUPFAM" id="SSF48557">
    <property type="entry name" value="L-aspartase-like"/>
    <property type="match status" value="2"/>
</dbReference>
<dbReference type="GO" id="GO:0004397">
    <property type="term" value="F:histidine ammonia-lyase activity"/>
    <property type="evidence" value="ECO:0007669"/>
    <property type="project" value="UniProtKB-EC"/>
</dbReference>
<protein>
    <recommendedName>
        <fullName evidence="4">Histidine ammonia-lyase</fullName>
        <ecNumber evidence="3">4.3.1.3</ecNumber>
    </recommendedName>
</protein>
<dbReference type="Proteomes" id="UP000007875">
    <property type="component" value="Unassembled WGS sequence"/>
</dbReference>
<sequence length="570" mass="62139">VILDGNSLNTETLLMMSSGNYNIEIASYAEVKVKKARKLLDDIIVENKVVYGVSTGFGNFANVVISHDNLEMLQTNLIESHCAGVGPPLSPEKTRMLLALRINVLCKGFSGISLESLTTLVDAFNASCLPWIPEQGTVGASGDLAPLAHMALGMMGKGKMWSPRSGWADARIILEANSIRPLKLKAKEGLFIVVVNLINKIGLLFTGLRFERQWAQSLLFAHNPACINEIRLALINGTQFIAAIGSEAVERARYIALQADVVAALTLEALQGTSRAFDAAIHGARPHKGQQAVAQRIRRLLQYGGTPSEITENHKNCPRVQDAYTLRCCAQVHGIAHDTIDFVTNILNVELNSATDNPMVLIDRGETISGGNFHGEYPAKALDYLAIGVHEIAGMSERRIERLCNPAYSNLPAFLVKDGGFNSGFMIPHCTAASLVSENKCLCHPSSVDSLSTSAGQEDHVSMGGWAARKALKVVSHVEYVVAIELLCACQAIEFHRPLKSTESLEAVHSLVRTVVPSYEKDRVHSTDIEAVTRLLRTKQVWKCVEKFINQPITPGIEMSRSPTSSYMQS</sequence>
<dbReference type="STRING" id="51511.ENSCSAVP00000002706"/>
<keyword evidence="7" id="KW-1185">Reference proteome</keyword>
<evidence type="ECO:0000256" key="4">
    <source>
        <dbReference type="ARBA" id="ARBA00017271"/>
    </source>
</evidence>
<accession>H2YBK8</accession>
<proteinExistence type="inferred from homology"/>
<evidence type="ECO:0000256" key="5">
    <source>
        <dbReference type="ARBA" id="ARBA00023239"/>
    </source>
</evidence>
<dbReference type="EC" id="4.3.1.3" evidence="3"/>
<dbReference type="PANTHER" id="PTHR10362">
    <property type="entry name" value="HISTIDINE AMMONIA-LYASE"/>
    <property type="match status" value="1"/>
</dbReference>
<reference evidence="7" key="1">
    <citation type="submission" date="2003-08" db="EMBL/GenBank/DDBJ databases">
        <authorList>
            <person name="Birren B."/>
            <person name="Nusbaum C."/>
            <person name="Abebe A."/>
            <person name="Abouelleil A."/>
            <person name="Adekoya E."/>
            <person name="Ait-zahra M."/>
            <person name="Allen N."/>
            <person name="Allen T."/>
            <person name="An P."/>
            <person name="Anderson M."/>
            <person name="Anderson S."/>
            <person name="Arachchi H."/>
            <person name="Armbruster J."/>
            <person name="Bachantsang P."/>
            <person name="Baldwin J."/>
            <person name="Barry A."/>
            <person name="Bayul T."/>
            <person name="Blitshsteyn B."/>
            <person name="Bloom T."/>
            <person name="Blye J."/>
            <person name="Boguslavskiy L."/>
            <person name="Borowsky M."/>
            <person name="Boukhgalter B."/>
            <person name="Brunache A."/>
            <person name="Butler J."/>
            <person name="Calixte N."/>
            <person name="Calvo S."/>
            <person name="Camarata J."/>
            <person name="Campo K."/>
            <person name="Chang J."/>
            <person name="Cheshatsang Y."/>
            <person name="Citroen M."/>
            <person name="Collymore A."/>
            <person name="Considine T."/>
            <person name="Cook A."/>
            <person name="Cooke P."/>
            <person name="Corum B."/>
            <person name="Cuomo C."/>
            <person name="David R."/>
            <person name="Dawoe T."/>
            <person name="Degray S."/>
            <person name="Dodge S."/>
            <person name="Dooley K."/>
            <person name="Dorje P."/>
            <person name="Dorjee K."/>
            <person name="Dorris L."/>
            <person name="Duffey N."/>
            <person name="Dupes A."/>
            <person name="Elkins T."/>
            <person name="Engels R."/>
            <person name="Erickson J."/>
            <person name="Farina A."/>
            <person name="Faro S."/>
            <person name="Ferreira P."/>
            <person name="Fischer H."/>
            <person name="Fitzgerald M."/>
            <person name="Foley K."/>
            <person name="Gage D."/>
            <person name="Galagan J."/>
            <person name="Gearin G."/>
            <person name="Gnerre S."/>
            <person name="Gnirke A."/>
            <person name="Goyette A."/>
            <person name="Graham J."/>
            <person name="Grandbois E."/>
            <person name="Gyaltsen K."/>
            <person name="Hafez N."/>
            <person name="Hagopian D."/>
            <person name="Hagos B."/>
            <person name="Hall J."/>
            <person name="Hatcher B."/>
            <person name="Heller A."/>
            <person name="Higgins H."/>
            <person name="Honan T."/>
            <person name="Horn A."/>
            <person name="Houde N."/>
            <person name="Hughes L."/>
            <person name="Hulme W."/>
            <person name="Husby E."/>
            <person name="Iliev I."/>
            <person name="Jaffe D."/>
            <person name="Jones C."/>
            <person name="Kamal M."/>
            <person name="Kamat A."/>
            <person name="Kamvysselis M."/>
            <person name="Karlsson E."/>
            <person name="Kells C."/>
            <person name="Kieu A."/>
            <person name="Kisner P."/>
            <person name="Kodira C."/>
            <person name="Kulbokas E."/>
            <person name="Labutti K."/>
            <person name="Lama D."/>
            <person name="Landers T."/>
            <person name="Leger J."/>
            <person name="Levine S."/>
            <person name="Lewis D."/>
            <person name="Lewis T."/>
            <person name="Lindblad-toh K."/>
            <person name="Liu X."/>
            <person name="Lokyitsang T."/>
            <person name="Lokyitsang Y."/>
            <person name="Lucien O."/>
            <person name="Lui A."/>
            <person name="Ma L.J."/>
            <person name="Mabbitt R."/>
            <person name="Macdonald J."/>
            <person name="Maclean C."/>
            <person name="Major J."/>
            <person name="Manning J."/>
            <person name="Marabella R."/>
            <person name="Maru K."/>
            <person name="Matthews C."/>
            <person name="Mauceli E."/>
            <person name="Mccarthy M."/>
            <person name="Mcdonough S."/>
            <person name="Mcghee T."/>
            <person name="Meldrim J."/>
            <person name="Meneus L."/>
            <person name="Mesirov J."/>
            <person name="Mihalev A."/>
            <person name="Mihova T."/>
            <person name="Mikkelsen T."/>
            <person name="Mlenga V."/>
            <person name="Moru K."/>
            <person name="Mozes J."/>
            <person name="Mulrain L."/>
            <person name="Munson G."/>
            <person name="Naylor J."/>
            <person name="Newes C."/>
            <person name="Nguyen C."/>
            <person name="Nguyen N."/>
            <person name="Nguyen T."/>
            <person name="Nicol R."/>
            <person name="Nielsen C."/>
            <person name="Nizzari M."/>
            <person name="Norbu C."/>
            <person name="Norbu N."/>
            <person name="O'donnell P."/>
            <person name="Okoawo O."/>
            <person name="O'leary S."/>
            <person name="Omotosho B."/>
            <person name="O'neill K."/>
            <person name="Osman S."/>
            <person name="Parker S."/>
            <person name="Perrin D."/>
            <person name="Phunkhang P."/>
            <person name="Piqani B."/>
            <person name="Purcell S."/>
            <person name="Rachupka T."/>
            <person name="Ramasamy U."/>
            <person name="Rameau R."/>
            <person name="Ray V."/>
            <person name="Raymond C."/>
            <person name="Retta R."/>
            <person name="Richardson S."/>
            <person name="Rise C."/>
            <person name="Rodriguez J."/>
            <person name="Rogers J."/>
            <person name="Rogov P."/>
            <person name="Rutman M."/>
            <person name="Schupbach R."/>
            <person name="Seaman C."/>
            <person name="Settipalli S."/>
            <person name="Sharpe T."/>
            <person name="Sheridan J."/>
            <person name="Sherpa N."/>
            <person name="Shi J."/>
            <person name="Smirnov S."/>
            <person name="Smith C."/>
            <person name="Sougnez C."/>
            <person name="Spencer B."/>
            <person name="Stalker J."/>
            <person name="Stange-thomann N."/>
            <person name="Stavropoulos S."/>
            <person name="Stetson K."/>
            <person name="Stone C."/>
            <person name="Stone S."/>
            <person name="Stubbs M."/>
            <person name="Talamas J."/>
            <person name="Tchuinga P."/>
            <person name="Tenzing P."/>
            <person name="Tesfaye S."/>
            <person name="Theodore J."/>
            <person name="Thoulutsang Y."/>
            <person name="Topham K."/>
            <person name="Towey S."/>
            <person name="Tsamla T."/>
            <person name="Tsomo N."/>
            <person name="Vallee D."/>
            <person name="Vassiliev H."/>
            <person name="Venkataraman V."/>
            <person name="Vinson J."/>
            <person name="Vo A."/>
            <person name="Wade C."/>
            <person name="Wang S."/>
            <person name="Wangchuk T."/>
            <person name="Wangdi T."/>
            <person name="Whittaker C."/>
            <person name="Wilkinson J."/>
            <person name="Wu Y."/>
            <person name="Wyman D."/>
            <person name="Yadav S."/>
            <person name="Yang S."/>
            <person name="Yang X."/>
            <person name="Yeager S."/>
            <person name="Yee E."/>
            <person name="Young G."/>
            <person name="Zainoun J."/>
            <person name="Zembeck L."/>
            <person name="Zimmer A."/>
            <person name="Zody M."/>
            <person name="Lander E."/>
        </authorList>
    </citation>
    <scope>NUCLEOTIDE SEQUENCE [LARGE SCALE GENOMIC DNA]</scope>
</reference>
<dbReference type="GeneTree" id="ENSGT00390000009047"/>
<dbReference type="OMA" id="YSLRCMP"/>
<evidence type="ECO:0000256" key="3">
    <source>
        <dbReference type="ARBA" id="ARBA00012994"/>
    </source>
</evidence>
<name>H2YBK8_CIOSA</name>
<evidence type="ECO:0000256" key="2">
    <source>
        <dbReference type="ARBA" id="ARBA00007238"/>
    </source>
</evidence>
<dbReference type="Gene3D" id="1.10.275.10">
    <property type="entry name" value="Fumarase/aspartase (N-terminal domain)"/>
    <property type="match status" value="1"/>
</dbReference>
<dbReference type="InterPro" id="IPR024083">
    <property type="entry name" value="Fumarase/histidase_N"/>
</dbReference>
<dbReference type="PROSITE" id="PS00488">
    <property type="entry name" value="PAL_HISTIDASE"/>
    <property type="match status" value="1"/>
</dbReference>
<dbReference type="CDD" id="cd00332">
    <property type="entry name" value="PAL-HAL"/>
    <property type="match status" value="1"/>
</dbReference>
<dbReference type="Pfam" id="PF00221">
    <property type="entry name" value="Lyase_aromatic"/>
    <property type="match status" value="2"/>
</dbReference>
<keyword evidence="5" id="KW-0456">Lyase</keyword>
<dbReference type="InParanoid" id="H2YBK8"/>
<dbReference type="InterPro" id="IPR001106">
    <property type="entry name" value="Aromatic_Lyase"/>
</dbReference>
<dbReference type="Ensembl" id="ENSCSAVT00000002748.1">
    <property type="protein sequence ID" value="ENSCSAVP00000002706.1"/>
    <property type="gene ID" value="ENSCSAVG00000001593.1"/>
</dbReference>
<evidence type="ECO:0000313" key="7">
    <source>
        <dbReference type="Proteomes" id="UP000007875"/>
    </source>
</evidence>
<dbReference type="InterPro" id="IPR008948">
    <property type="entry name" value="L-Aspartase-like"/>
</dbReference>
<dbReference type="InterPro" id="IPR022313">
    <property type="entry name" value="Phe/His_NH3-lyase_AS"/>
</dbReference>
<comment type="pathway">
    <text evidence="1">Amino-acid degradation; L-histidine degradation into L-glutamate; N-formimidoyl-L-glutamate from L-histidine: step 1/3.</text>
</comment>
<dbReference type="eggNOG" id="KOG0222">
    <property type="taxonomic scope" value="Eukaryota"/>
</dbReference>
<reference evidence="6" key="3">
    <citation type="submission" date="2025-09" db="UniProtKB">
        <authorList>
            <consortium name="Ensembl"/>
        </authorList>
    </citation>
    <scope>IDENTIFICATION</scope>
</reference>